<dbReference type="PANTHER" id="PTHR43525:SF1">
    <property type="entry name" value="PROTEIN MALY"/>
    <property type="match status" value="1"/>
</dbReference>
<dbReference type="PANTHER" id="PTHR43525">
    <property type="entry name" value="PROTEIN MALY"/>
    <property type="match status" value="1"/>
</dbReference>
<evidence type="ECO:0000259" key="6">
    <source>
        <dbReference type="Pfam" id="PF00155"/>
    </source>
</evidence>
<organism evidence="7">
    <name type="scientific">uncultured Paludibacter sp</name>
    <dbReference type="NCBI Taxonomy" id="497635"/>
    <lineage>
        <taxon>Bacteria</taxon>
        <taxon>Pseudomonadati</taxon>
        <taxon>Bacteroidota</taxon>
        <taxon>Bacteroidia</taxon>
        <taxon>Bacteroidales</taxon>
        <taxon>Paludibacteraceae</taxon>
        <taxon>Paludibacter</taxon>
        <taxon>environmental samples</taxon>
    </lineage>
</organism>
<dbReference type="SUPFAM" id="SSF53383">
    <property type="entry name" value="PLP-dependent transferases"/>
    <property type="match status" value="1"/>
</dbReference>
<dbReference type="InterPro" id="IPR004839">
    <property type="entry name" value="Aminotransferase_I/II_large"/>
</dbReference>
<accession>A0A653A6L3</accession>
<dbReference type="InterPro" id="IPR015422">
    <property type="entry name" value="PyrdxlP-dep_Trfase_small"/>
</dbReference>
<comment type="cofactor">
    <cofactor evidence="1">
        <name>pyridoxal 5'-phosphate</name>
        <dbReference type="ChEBI" id="CHEBI:597326"/>
    </cofactor>
</comment>
<name>A0A653A6L3_9BACT</name>
<evidence type="ECO:0000256" key="5">
    <source>
        <dbReference type="ARBA" id="ARBA00037974"/>
    </source>
</evidence>
<dbReference type="NCBIfam" id="TIGR04350">
    <property type="entry name" value="C_S_lyase_PatB"/>
    <property type="match status" value="1"/>
</dbReference>
<evidence type="ECO:0000256" key="3">
    <source>
        <dbReference type="ARBA" id="ARBA00022898"/>
    </source>
</evidence>
<dbReference type="CDD" id="cd00609">
    <property type="entry name" value="AAT_like"/>
    <property type="match status" value="1"/>
</dbReference>
<dbReference type="InterPro" id="IPR051798">
    <property type="entry name" value="Class-II_PLP-Dep_Aminotrans"/>
</dbReference>
<evidence type="ECO:0000256" key="4">
    <source>
        <dbReference type="ARBA" id="ARBA00023239"/>
    </source>
</evidence>
<dbReference type="InterPro" id="IPR027619">
    <property type="entry name" value="C-S_lyase_PatB-like"/>
</dbReference>
<dbReference type="EC" id="4.4.1.13" evidence="2"/>
<keyword evidence="3" id="KW-0663">Pyridoxal phosphate</keyword>
<dbReference type="Gene3D" id="3.90.1150.10">
    <property type="entry name" value="Aspartate Aminotransferase, domain 1"/>
    <property type="match status" value="1"/>
</dbReference>
<comment type="similarity">
    <text evidence="5">Belongs to the class-II pyridoxal-phosphate-dependent aminotransferase family. MalY/PatB cystathionine beta-lyase subfamily.</text>
</comment>
<dbReference type="InterPro" id="IPR015421">
    <property type="entry name" value="PyrdxlP-dep_Trfase_major"/>
</dbReference>
<dbReference type="EMBL" id="UPXZ01000013">
    <property type="protein sequence ID" value="VBB43653.1"/>
    <property type="molecule type" value="Genomic_DNA"/>
</dbReference>
<proteinExistence type="inferred from homology"/>
<reference evidence="7" key="1">
    <citation type="submission" date="2018-07" db="EMBL/GenBank/DDBJ databases">
        <authorList>
            <consortium name="Genoscope - CEA"/>
            <person name="William W."/>
        </authorList>
    </citation>
    <scope>NUCLEOTIDE SEQUENCE</scope>
    <source>
        <strain evidence="7">IK1</strain>
    </source>
</reference>
<dbReference type="InterPro" id="IPR015424">
    <property type="entry name" value="PyrdxlP-dep_Trfase"/>
</dbReference>
<gene>
    <name evidence="7" type="primary">patB</name>
    <name evidence="7" type="ORF">TRIP_D200002</name>
</gene>
<dbReference type="GO" id="GO:0047804">
    <property type="term" value="F:cysteine-S-conjugate beta-lyase activity"/>
    <property type="evidence" value="ECO:0007669"/>
    <property type="project" value="UniProtKB-EC"/>
</dbReference>
<dbReference type="AlphaFoldDB" id="A0A653A6L3"/>
<dbReference type="Pfam" id="PF00155">
    <property type="entry name" value="Aminotran_1_2"/>
    <property type="match status" value="1"/>
</dbReference>
<sequence>MKYNFDELIDRRNTGAIKIELCEKIFGTADVLPLWVADMDFRTPQFILDAVNERCNHPILGYSMPCEDYFKSILNWIEYLHHWKVERDWLGFLPGIVPGLAFAVNAFTQYNDEIIIQPPVYPPFMNVPSKNHRKIVYNPLKVVDGRFEMDFDDLERKITGRTRLFILCNPHNPGGRAWDEETLKHLAEICYKHGILVVSDEIHSDMALPDNKHIPFASVSELAEQNSVTYMAPSKTFNMAGLISSSYIIPNKETRKNFSEFLENSELANGNIFAYVAAKAAYSNGKEWLGEMLQYVQGNVDYVIDFLKNNVPQIKPMIPQASFLIWLDCSGMNMSTNELQDFMVHKAGLGLNKGTTFGPGGEQHLRLNVGCPRSILVEAMEKLKKAVDKYK</sequence>
<protein>
    <recommendedName>
        <fullName evidence="2">cysteine-S-conjugate beta-lyase</fullName>
        <ecNumber evidence="2">4.4.1.13</ecNumber>
    </recommendedName>
</protein>
<evidence type="ECO:0000313" key="7">
    <source>
        <dbReference type="EMBL" id="VBB43653.1"/>
    </source>
</evidence>
<evidence type="ECO:0000256" key="2">
    <source>
        <dbReference type="ARBA" id="ARBA00012224"/>
    </source>
</evidence>
<dbReference type="Gene3D" id="3.40.640.10">
    <property type="entry name" value="Type I PLP-dependent aspartate aminotransferase-like (Major domain)"/>
    <property type="match status" value="1"/>
</dbReference>
<dbReference type="GO" id="GO:0030170">
    <property type="term" value="F:pyridoxal phosphate binding"/>
    <property type="evidence" value="ECO:0007669"/>
    <property type="project" value="InterPro"/>
</dbReference>
<evidence type="ECO:0000256" key="1">
    <source>
        <dbReference type="ARBA" id="ARBA00001933"/>
    </source>
</evidence>
<keyword evidence="4 7" id="KW-0456">Lyase</keyword>
<feature type="domain" description="Aminotransferase class I/classII large" evidence="6">
    <location>
        <begin position="82"/>
        <end position="383"/>
    </location>
</feature>